<dbReference type="InterPro" id="IPR040441">
    <property type="entry name" value="CFA20/CFAP20DC"/>
</dbReference>
<reference evidence="3" key="1">
    <citation type="submission" date="2015-08" db="EMBL/GenBank/DDBJ databases">
        <authorList>
            <person name="Babu N.S."/>
            <person name="Beckwith C.J."/>
            <person name="Beseler K.G."/>
            <person name="Brison A."/>
            <person name="Carone J.V."/>
            <person name="Caskin T.P."/>
            <person name="Diamond M."/>
            <person name="Durham M.E."/>
            <person name="Foxe J.M."/>
            <person name="Go M."/>
            <person name="Henderson B.A."/>
            <person name="Jones I.B."/>
            <person name="McGettigan J.A."/>
            <person name="Micheletti S.J."/>
            <person name="Nasrallah M.E."/>
            <person name="Ortiz D."/>
            <person name="Piller C.R."/>
            <person name="Privatt S.R."/>
            <person name="Schneider S.L."/>
            <person name="Sharp S."/>
            <person name="Smith T.C."/>
            <person name="Stanton J.D."/>
            <person name="Ullery H.E."/>
            <person name="Wilson R.J."/>
            <person name="Serrano M.G."/>
            <person name="Buck G."/>
            <person name="Lee V."/>
            <person name="Wang Y."/>
            <person name="Carvalho R."/>
            <person name="Voegtly L."/>
            <person name="Shi R."/>
            <person name="Duckworth R."/>
            <person name="Johnson A."/>
            <person name="Loviza R."/>
            <person name="Walstead R."/>
            <person name="Shah Z."/>
            <person name="Kiflezghi M."/>
            <person name="Wade K."/>
            <person name="Ball S.L."/>
            <person name="Bradley K.W."/>
            <person name="Asai D.J."/>
            <person name="Bowman C.A."/>
            <person name="Russell D.A."/>
            <person name="Pope W.H."/>
            <person name="Jacobs-Sera D."/>
            <person name="Hendrix R.W."/>
            <person name="Hatfull G.F."/>
        </authorList>
    </citation>
    <scope>NUCLEOTIDE SEQUENCE</scope>
</reference>
<dbReference type="Pfam" id="PF05018">
    <property type="entry name" value="CFA20_dom"/>
    <property type="match status" value="1"/>
</dbReference>
<evidence type="ECO:0000256" key="1">
    <source>
        <dbReference type="SAM" id="MobiDB-lite"/>
    </source>
</evidence>
<dbReference type="InterPro" id="IPR007714">
    <property type="entry name" value="CFA20_dom"/>
</dbReference>
<accession>A0A1D2AHF5</accession>
<sequence length="237" mass="27104">MDEDIQSSVLELTGANVSTSYISCPADPSKALGIKHPFLVLVVKNLHQYFTFEVQVLDDKNVKRRFRASNYQSTTRLQPFICTMPMTLDDDWNQIQFNLADFVKRAYGTSYVETLRLQIHANCRLRRVYFADKLYPGEWLPCARSNIPPSHSPHGQETCPQPPPAQSRSCPPTSSSSSLSNGRRRSPREPATPWQIPRRWAVALRWTRHGTQTNHQCLKNREPALARLVTLLTDRLT</sequence>
<feature type="compositionally biased region" description="Low complexity" evidence="1">
    <location>
        <begin position="167"/>
        <end position="181"/>
    </location>
</feature>
<dbReference type="PANTHER" id="PTHR12458">
    <property type="entry name" value="ORF PROTEIN"/>
    <property type="match status" value="1"/>
</dbReference>
<organism evidence="3">
    <name type="scientific">Auxenochlorella protothecoides</name>
    <name type="common">Green microalga</name>
    <name type="synonym">Chlorella protothecoides</name>
    <dbReference type="NCBI Taxonomy" id="3075"/>
    <lineage>
        <taxon>Eukaryota</taxon>
        <taxon>Viridiplantae</taxon>
        <taxon>Chlorophyta</taxon>
        <taxon>core chlorophytes</taxon>
        <taxon>Trebouxiophyceae</taxon>
        <taxon>Chlorellales</taxon>
        <taxon>Chlorellaceae</taxon>
        <taxon>Auxenochlorella</taxon>
    </lineage>
</organism>
<feature type="domain" description="CFA20" evidence="2">
    <location>
        <begin position="1"/>
        <end position="141"/>
    </location>
</feature>
<evidence type="ECO:0000259" key="2">
    <source>
        <dbReference type="Pfam" id="PF05018"/>
    </source>
</evidence>
<proteinExistence type="predicted"/>
<dbReference type="EMBL" id="GDKF01000044">
    <property type="protein sequence ID" value="JAT78578.1"/>
    <property type="molecule type" value="Transcribed_RNA"/>
</dbReference>
<feature type="region of interest" description="Disordered" evidence="1">
    <location>
        <begin position="150"/>
        <end position="192"/>
    </location>
</feature>
<feature type="compositionally biased region" description="Polar residues" evidence="1">
    <location>
        <begin position="150"/>
        <end position="159"/>
    </location>
</feature>
<dbReference type="AlphaFoldDB" id="A0A1D2AHF5"/>
<evidence type="ECO:0000313" key="3">
    <source>
        <dbReference type="EMBL" id="JAT78578.1"/>
    </source>
</evidence>
<protein>
    <recommendedName>
        <fullName evidence="2">CFA20 domain-containing protein</fullName>
    </recommendedName>
</protein>
<gene>
    <name evidence="3" type="ORF">g.10943</name>
</gene>
<name>A0A1D2AHF5_AUXPR</name>